<evidence type="ECO:0000256" key="1">
    <source>
        <dbReference type="ARBA" id="ARBA00001917"/>
    </source>
</evidence>
<keyword evidence="4 7" id="KW-0285">Flavoprotein</keyword>
<evidence type="ECO:0000313" key="9">
    <source>
        <dbReference type="EMBL" id="QLI05372.1"/>
    </source>
</evidence>
<dbReference type="RefSeq" id="WP_178696510.1">
    <property type="nucleotide sequence ID" value="NZ_CP049075.1"/>
</dbReference>
<accession>A0A7H9CHC4</accession>
<dbReference type="PANTHER" id="PTHR42809">
    <property type="entry name" value="FLAVODOXIN 2"/>
    <property type="match status" value="1"/>
</dbReference>
<dbReference type="GO" id="GO:0009055">
    <property type="term" value="F:electron transfer activity"/>
    <property type="evidence" value="ECO:0007669"/>
    <property type="project" value="UniProtKB-UniRule"/>
</dbReference>
<keyword evidence="6 7" id="KW-0249">Electron transport</keyword>
<comment type="similarity">
    <text evidence="2 7">Belongs to the flavodoxin family.</text>
</comment>
<name>A0A7H9CHC4_9BACT</name>
<evidence type="ECO:0000256" key="6">
    <source>
        <dbReference type="ARBA" id="ARBA00022982"/>
    </source>
</evidence>
<evidence type="ECO:0000256" key="3">
    <source>
        <dbReference type="ARBA" id="ARBA00022448"/>
    </source>
</evidence>
<organism evidence="9 10">
    <name type="scientific">Candidatus Campylobacter infans</name>
    <dbReference type="NCBI Taxonomy" id="2561898"/>
    <lineage>
        <taxon>Bacteria</taxon>
        <taxon>Pseudomonadati</taxon>
        <taxon>Campylobacterota</taxon>
        <taxon>Epsilonproteobacteria</taxon>
        <taxon>Campylobacterales</taxon>
        <taxon>Campylobacteraceae</taxon>
        <taxon>Campylobacter</taxon>
    </lineage>
</organism>
<dbReference type="PIRSF" id="PIRSF038996">
    <property type="entry name" value="FldA"/>
    <property type="match status" value="1"/>
</dbReference>
<dbReference type="Pfam" id="PF00258">
    <property type="entry name" value="Flavodoxin_1"/>
    <property type="match status" value="1"/>
</dbReference>
<dbReference type="PROSITE" id="PS50902">
    <property type="entry name" value="FLAVODOXIN_LIKE"/>
    <property type="match status" value="1"/>
</dbReference>
<dbReference type="AlphaFoldDB" id="A0A7H9CHC4"/>
<evidence type="ECO:0000256" key="7">
    <source>
        <dbReference type="PIRNR" id="PIRNR038996"/>
    </source>
</evidence>
<dbReference type="InterPro" id="IPR050619">
    <property type="entry name" value="Flavodoxin"/>
</dbReference>
<keyword evidence="5 7" id="KW-0288">FMN</keyword>
<evidence type="ECO:0000313" key="10">
    <source>
        <dbReference type="Proteomes" id="UP000509414"/>
    </source>
</evidence>
<dbReference type="InterPro" id="IPR029039">
    <property type="entry name" value="Flavoprotein-like_sf"/>
</dbReference>
<dbReference type="EMBL" id="CP049075">
    <property type="protein sequence ID" value="QLI05372.1"/>
    <property type="molecule type" value="Genomic_DNA"/>
</dbReference>
<dbReference type="InterPro" id="IPR008254">
    <property type="entry name" value="Flavodoxin/NO_synth"/>
</dbReference>
<proteinExistence type="inferred from homology"/>
<evidence type="ECO:0000256" key="5">
    <source>
        <dbReference type="ARBA" id="ARBA00022643"/>
    </source>
</evidence>
<comment type="cofactor">
    <cofactor evidence="1 7">
        <name>FMN</name>
        <dbReference type="ChEBI" id="CHEBI:58210"/>
    </cofactor>
</comment>
<dbReference type="Gene3D" id="3.40.50.360">
    <property type="match status" value="1"/>
</dbReference>
<protein>
    <recommendedName>
        <fullName evidence="7">Flavodoxin</fullName>
    </recommendedName>
</protein>
<dbReference type="GO" id="GO:0010181">
    <property type="term" value="F:FMN binding"/>
    <property type="evidence" value="ECO:0007669"/>
    <property type="project" value="UniProtKB-UniRule"/>
</dbReference>
<sequence length="162" mass="18013">MSKIGIIFGSNKGDASKVAEYLANKVQADVIDAKELKSEFLNEHEKLIFVASTHKVGELQNDFQQKLDLLKECDFSGKTLALVGLGGLEKHSGEFCDGLVEFLPLIRGAKLVGAYGECDYDYKRSLAFINGKFVGLVLDINTDKAWQNRTDKWFDGIKAEFN</sequence>
<keyword evidence="10" id="KW-1185">Reference proteome</keyword>
<evidence type="ECO:0000259" key="8">
    <source>
        <dbReference type="PROSITE" id="PS50902"/>
    </source>
</evidence>
<keyword evidence="3 7" id="KW-0813">Transport</keyword>
<gene>
    <name evidence="9" type="ORF">CINF_0859</name>
</gene>
<dbReference type="Proteomes" id="UP000509414">
    <property type="component" value="Chromosome"/>
</dbReference>
<evidence type="ECO:0000256" key="2">
    <source>
        <dbReference type="ARBA" id="ARBA00005267"/>
    </source>
</evidence>
<comment type="function">
    <text evidence="7">Low-potential electron donor to a number of redox enzymes.</text>
</comment>
<dbReference type="PANTHER" id="PTHR42809:SF1">
    <property type="entry name" value="FLAVODOXIN 1"/>
    <property type="match status" value="1"/>
</dbReference>
<dbReference type="KEGG" id="cinf:CINF_0859"/>
<dbReference type="SUPFAM" id="SSF52218">
    <property type="entry name" value="Flavoproteins"/>
    <property type="match status" value="1"/>
</dbReference>
<reference evidence="9 10" key="1">
    <citation type="submission" date="2020-02" db="EMBL/GenBank/DDBJ databases">
        <title>Complete genome sequence of the novel Campylobacter species Candidatus Campylobacter infans.</title>
        <authorList>
            <person name="Duim B."/>
            <person name="Zomer A."/>
            <person name="van der Graaf L."/>
            <person name="Wagenaar J."/>
        </authorList>
    </citation>
    <scope>NUCLEOTIDE SEQUENCE [LARGE SCALE GENOMIC DNA]</scope>
    <source>
        <strain evidence="9 10">19S00001</strain>
    </source>
</reference>
<evidence type="ECO:0000256" key="4">
    <source>
        <dbReference type="ARBA" id="ARBA00022630"/>
    </source>
</evidence>
<feature type="domain" description="Flavodoxin-like" evidence="8">
    <location>
        <begin position="4"/>
        <end position="158"/>
    </location>
</feature>
<dbReference type="InterPro" id="IPR010086">
    <property type="entry name" value="Flavodoxin_lc"/>
</dbReference>